<keyword evidence="11" id="KW-0391">Immunity</keyword>
<evidence type="ECO:0000256" key="9">
    <source>
        <dbReference type="ARBA" id="ARBA00022729"/>
    </source>
</evidence>
<keyword evidence="12" id="KW-0211">Defensin</keyword>
<keyword evidence="8 19" id="KW-0812">Transmembrane</keyword>
<reference evidence="23 24" key="1">
    <citation type="submission" date="2023-03" db="EMBL/GenBank/DDBJ databases">
        <title>Genome insight into feeding habits of ladybird beetles.</title>
        <authorList>
            <person name="Li H.-S."/>
            <person name="Huang Y.-H."/>
            <person name="Pang H."/>
        </authorList>
    </citation>
    <scope>NUCLEOTIDE SEQUENCE [LARGE SCALE GENOMIC DNA]</scope>
    <source>
        <strain evidence="23">SYSU_2023b</strain>
        <tissue evidence="23">Whole body</tissue>
    </source>
</reference>
<dbReference type="SUPFAM" id="SSF52058">
    <property type="entry name" value="L domain-like"/>
    <property type="match status" value="3"/>
</dbReference>
<dbReference type="Pfam" id="PF01097">
    <property type="entry name" value="Defensin_2"/>
    <property type="match status" value="1"/>
</dbReference>
<keyword evidence="14" id="KW-0044">Antibiotic</keyword>
<dbReference type="AlphaFoldDB" id="A0AAW1UNX0"/>
<dbReference type="GO" id="GO:0038023">
    <property type="term" value="F:signaling receptor activity"/>
    <property type="evidence" value="ECO:0007669"/>
    <property type="project" value="TreeGrafter"/>
</dbReference>
<dbReference type="InterPro" id="IPR035897">
    <property type="entry name" value="Toll_tir_struct_dom_sf"/>
</dbReference>
<evidence type="ECO:0000256" key="7">
    <source>
        <dbReference type="ARBA" id="ARBA00022614"/>
    </source>
</evidence>
<evidence type="ECO:0000256" key="12">
    <source>
        <dbReference type="ARBA" id="ARBA00022940"/>
    </source>
</evidence>
<dbReference type="PROSITE" id="PS51378">
    <property type="entry name" value="INVERT_DEFENSINS"/>
    <property type="match status" value="1"/>
</dbReference>
<feature type="chain" id="PRO_5043979763" description="Toll-like receptor" evidence="20">
    <location>
        <begin position="20"/>
        <end position="1034"/>
    </location>
</feature>
<evidence type="ECO:0000256" key="1">
    <source>
        <dbReference type="ARBA" id="ARBA00004479"/>
    </source>
</evidence>
<keyword evidence="10" id="KW-0677">Repeat</keyword>
<dbReference type="InterPro" id="IPR036574">
    <property type="entry name" value="Scorpion_toxin-like_sf"/>
</dbReference>
<evidence type="ECO:0000256" key="17">
    <source>
        <dbReference type="ARBA" id="ARBA00023170"/>
    </source>
</evidence>
<keyword evidence="9 20" id="KW-0732">Signal</keyword>
<dbReference type="FunFam" id="3.40.50.10140:FF:000021">
    <property type="entry name" value="Toll receptor 13"/>
    <property type="match status" value="1"/>
</dbReference>
<evidence type="ECO:0000256" key="5">
    <source>
        <dbReference type="ARBA" id="ARBA00022529"/>
    </source>
</evidence>
<comment type="subcellular location">
    <subcellularLocation>
        <location evidence="1">Membrane</location>
        <topology evidence="1">Single-pass type I membrane protein</topology>
    </subcellularLocation>
    <subcellularLocation>
        <location evidence="2">Secreted</location>
    </subcellularLocation>
</comment>
<dbReference type="GO" id="GO:0045087">
    <property type="term" value="P:innate immune response"/>
    <property type="evidence" value="ECO:0007669"/>
    <property type="project" value="UniProtKB-KW"/>
</dbReference>
<dbReference type="PANTHER" id="PTHR24365:SF541">
    <property type="entry name" value="PROTEIN TOLL-RELATED"/>
    <property type="match status" value="1"/>
</dbReference>
<keyword evidence="18" id="KW-0325">Glycoprotein</keyword>
<evidence type="ECO:0000256" key="18">
    <source>
        <dbReference type="ARBA" id="ARBA00023180"/>
    </source>
</evidence>
<evidence type="ECO:0000313" key="23">
    <source>
        <dbReference type="EMBL" id="KAK9882853.1"/>
    </source>
</evidence>
<keyword evidence="17" id="KW-0675">Receptor</keyword>
<dbReference type="CDD" id="cd21806">
    <property type="entry name" value="DEFL_defensin-like"/>
    <property type="match status" value="1"/>
</dbReference>
<comment type="caution">
    <text evidence="23">The sequence shown here is derived from an EMBL/GenBank/DDBJ whole genome shotgun (WGS) entry which is preliminary data.</text>
</comment>
<feature type="domain" description="Invertebrate defensins family profile" evidence="22">
    <location>
        <begin position="40"/>
        <end position="84"/>
    </location>
</feature>
<dbReference type="Pfam" id="PF01582">
    <property type="entry name" value="TIR"/>
    <property type="match status" value="1"/>
</dbReference>
<dbReference type="InterPro" id="IPR001542">
    <property type="entry name" value="Defensin_invertebrate/fungal"/>
</dbReference>
<sequence>MKCTISLFFLWTIFALVKALPMSVQEQEGEIEIVHSRVRRFTCDVLSAQAAGFSVGHAACAGHCLALRYKGGYCDSKAVCVCVSKMPNHFLGLTITVALIANIQNVESIPNKYCHQSVREVMYQYTCSDNKTNGDMMKINVSDTLLGIECFGSSKLDNTFLENLKSKLHYIYIHYCPNPEVGFNSLSKSFDMSELKNLFFEDRISNQPLKAEYFEGLGNLQMLSLRNDNISIWSPDTLKYIPNVESLRLDYNRMILYDNMFQNSTNLIFLSISYNNLTHLPKRVFEGLKNLQGLHLSNNKIQEIHIEVFNEFTNLINLNLSSNLLHHLDDRIFANSYQLSWIGLSDNKFSNVSKELLSHCRPEYVEFSDNHNLILDDGTFSNYFSLELLDLSRNGLIHLPPNSFSGSSSVKMINLQKNSLRLLPDSIFEDQFELEELYLDFNQLEILSPNVFSSLRSLKILYLNNNYLTVMSDYILRNSLNLRELQLSHNHLSSFEYSNANNISFVSFSEVALLYPKLRNVDISHNEITQYPRRSKIIADARNISFENNFIQYFNISFLRHSDVSKRELNLDHNNITSIDFQNIEEIVEKYGKKKLKIKISHNPIRCDCRALDLIKYLNRNRVNDSISLQFYYEYLECNGPFSMRNIPVKNVVPEDLMCRLDGSECTEDVDCDCFYKSERNILMIDCSNKYLHEPPKLKMSSVSYGIVNSTELNLDGNLLTEFSERVGYTQVTKLYMQNNFISNISWLPTSIQVLYLNNNKLKLMDSEFLKKLDTLNIEELNLANNPWTCSCETLEFSHFLERYISNIIDNENIRCNGTGSSIINLKDEDLCPLKIHRGLTALAFFLFFSFILIINALLFYIYQKTILTWLYAHGLCLWLIKEERVDKSKLYDAFVSYAKEDQQFVVEQLVPNLEKGTPNYKLCLHSRNWVPGEYITTQINRSVRVSRRTLIILSTNFLKSIWGKMEFRTAHTEASKEGRVRVIVIIYGDIDMKMMDDEWKAYMRTNTYIKWGDPWFWDKLRYALPRRHNKSKN</sequence>
<dbReference type="GO" id="GO:0050830">
    <property type="term" value="P:defense response to Gram-positive bacterium"/>
    <property type="evidence" value="ECO:0007669"/>
    <property type="project" value="UniProtKB-ARBA"/>
</dbReference>
<keyword evidence="24" id="KW-1185">Reference proteome</keyword>
<gene>
    <name evidence="23" type="ORF">WA026_023550</name>
</gene>
<dbReference type="PROSITE" id="PS50104">
    <property type="entry name" value="TIR"/>
    <property type="match status" value="1"/>
</dbReference>
<dbReference type="Pfam" id="PF13855">
    <property type="entry name" value="LRR_8"/>
    <property type="match status" value="3"/>
</dbReference>
<dbReference type="InterPro" id="IPR000157">
    <property type="entry name" value="TIR_dom"/>
</dbReference>
<proteinExistence type="inferred from homology"/>
<keyword evidence="5" id="KW-0929">Antimicrobial</keyword>
<dbReference type="InterPro" id="IPR032675">
    <property type="entry name" value="LRR_dom_sf"/>
</dbReference>
<keyword evidence="6" id="KW-0399">Innate immunity</keyword>
<evidence type="ECO:0000256" key="15">
    <source>
        <dbReference type="ARBA" id="ARBA00023136"/>
    </source>
</evidence>
<evidence type="ECO:0000256" key="4">
    <source>
        <dbReference type="ARBA" id="ARBA00022525"/>
    </source>
</evidence>
<dbReference type="InterPro" id="IPR000483">
    <property type="entry name" value="Cys-rich_flank_reg_C"/>
</dbReference>
<dbReference type="PRINTS" id="PR01537">
    <property type="entry name" value="INTRLKN1R1F"/>
</dbReference>
<dbReference type="PROSITE" id="PS51450">
    <property type="entry name" value="LRR"/>
    <property type="match status" value="3"/>
</dbReference>
<dbReference type="SUPFAM" id="SSF52200">
    <property type="entry name" value="Toll/Interleukin receptor TIR domain"/>
    <property type="match status" value="1"/>
</dbReference>
<dbReference type="SUPFAM" id="SSF57095">
    <property type="entry name" value="Scorpion toxin-like"/>
    <property type="match status" value="1"/>
</dbReference>
<evidence type="ECO:0000313" key="24">
    <source>
        <dbReference type="Proteomes" id="UP001431783"/>
    </source>
</evidence>
<dbReference type="FunFam" id="3.80.10.10:FF:001164">
    <property type="entry name" value="GH01279p"/>
    <property type="match status" value="1"/>
</dbReference>
<dbReference type="Gene3D" id="3.30.30.10">
    <property type="entry name" value="Knottin, scorpion toxin-like"/>
    <property type="match status" value="1"/>
</dbReference>
<evidence type="ECO:0008006" key="25">
    <source>
        <dbReference type="Google" id="ProtNLM"/>
    </source>
</evidence>
<evidence type="ECO:0000256" key="6">
    <source>
        <dbReference type="ARBA" id="ARBA00022588"/>
    </source>
</evidence>
<dbReference type="Pfam" id="PF00560">
    <property type="entry name" value="LRR_1"/>
    <property type="match status" value="1"/>
</dbReference>
<dbReference type="GO" id="GO:0007165">
    <property type="term" value="P:signal transduction"/>
    <property type="evidence" value="ECO:0007669"/>
    <property type="project" value="InterPro"/>
</dbReference>
<dbReference type="SMART" id="SM00082">
    <property type="entry name" value="LRRCT"/>
    <property type="match status" value="2"/>
</dbReference>
<name>A0AAW1UNX0_9CUCU</name>
<dbReference type="PANTHER" id="PTHR24365">
    <property type="entry name" value="TOLL-LIKE RECEPTOR"/>
    <property type="match status" value="1"/>
</dbReference>
<protein>
    <recommendedName>
        <fullName evidence="25">Toll-like receptor</fullName>
    </recommendedName>
</protein>
<keyword evidence="16" id="KW-1015">Disulfide bond</keyword>
<comment type="similarity">
    <text evidence="3">Belongs to the Toll-like receptor family.</text>
</comment>
<dbReference type="Gene3D" id="3.80.10.10">
    <property type="entry name" value="Ribonuclease Inhibitor"/>
    <property type="match status" value="3"/>
</dbReference>
<dbReference type="GO" id="GO:0005886">
    <property type="term" value="C:plasma membrane"/>
    <property type="evidence" value="ECO:0007669"/>
    <property type="project" value="TreeGrafter"/>
</dbReference>
<feature type="transmembrane region" description="Helical" evidence="19">
    <location>
        <begin position="842"/>
        <end position="863"/>
    </location>
</feature>
<evidence type="ECO:0000256" key="13">
    <source>
        <dbReference type="ARBA" id="ARBA00022989"/>
    </source>
</evidence>
<dbReference type="FunFam" id="3.30.30.10:FF:000005">
    <property type="entry name" value="Defensin"/>
    <property type="match status" value="1"/>
</dbReference>
<keyword evidence="4" id="KW-0964">Secreted</keyword>
<evidence type="ECO:0000259" key="22">
    <source>
        <dbReference type="PROSITE" id="PS51378"/>
    </source>
</evidence>
<evidence type="ECO:0000256" key="11">
    <source>
        <dbReference type="ARBA" id="ARBA00022859"/>
    </source>
</evidence>
<keyword evidence="13 19" id="KW-1133">Transmembrane helix</keyword>
<evidence type="ECO:0000256" key="2">
    <source>
        <dbReference type="ARBA" id="ARBA00004613"/>
    </source>
</evidence>
<dbReference type="GO" id="GO:0005576">
    <property type="term" value="C:extracellular region"/>
    <property type="evidence" value="ECO:0007669"/>
    <property type="project" value="UniProtKB-SubCell"/>
</dbReference>
<evidence type="ECO:0000259" key="21">
    <source>
        <dbReference type="PROSITE" id="PS50104"/>
    </source>
</evidence>
<dbReference type="SMART" id="SM00369">
    <property type="entry name" value="LRR_TYP"/>
    <property type="match status" value="9"/>
</dbReference>
<accession>A0AAW1UNX0</accession>
<dbReference type="Gene3D" id="3.40.50.10140">
    <property type="entry name" value="Toll/interleukin-1 receptor homology (TIR) domain"/>
    <property type="match status" value="1"/>
</dbReference>
<evidence type="ECO:0000256" key="8">
    <source>
        <dbReference type="ARBA" id="ARBA00022692"/>
    </source>
</evidence>
<dbReference type="Proteomes" id="UP001431783">
    <property type="component" value="Unassembled WGS sequence"/>
</dbReference>
<feature type="domain" description="TIR" evidence="21">
    <location>
        <begin position="890"/>
        <end position="1025"/>
    </location>
</feature>
<organism evidence="23 24">
    <name type="scientific">Henosepilachna vigintioctopunctata</name>
    <dbReference type="NCBI Taxonomy" id="420089"/>
    <lineage>
        <taxon>Eukaryota</taxon>
        <taxon>Metazoa</taxon>
        <taxon>Ecdysozoa</taxon>
        <taxon>Arthropoda</taxon>
        <taxon>Hexapoda</taxon>
        <taxon>Insecta</taxon>
        <taxon>Pterygota</taxon>
        <taxon>Neoptera</taxon>
        <taxon>Endopterygota</taxon>
        <taxon>Coleoptera</taxon>
        <taxon>Polyphaga</taxon>
        <taxon>Cucujiformia</taxon>
        <taxon>Coccinelloidea</taxon>
        <taxon>Coccinellidae</taxon>
        <taxon>Epilachninae</taxon>
        <taxon>Epilachnini</taxon>
        <taxon>Henosepilachna</taxon>
    </lineage>
</organism>
<dbReference type="SMART" id="SM00255">
    <property type="entry name" value="TIR"/>
    <property type="match status" value="1"/>
</dbReference>
<dbReference type="InterPro" id="IPR003591">
    <property type="entry name" value="Leu-rich_rpt_typical-subtyp"/>
</dbReference>
<evidence type="ECO:0000256" key="20">
    <source>
        <dbReference type="SAM" id="SignalP"/>
    </source>
</evidence>
<evidence type="ECO:0000256" key="3">
    <source>
        <dbReference type="ARBA" id="ARBA00009634"/>
    </source>
</evidence>
<evidence type="ECO:0000256" key="10">
    <source>
        <dbReference type="ARBA" id="ARBA00022737"/>
    </source>
</evidence>
<evidence type="ECO:0000256" key="16">
    <source>
        <dbReference type="ARBA" id="ARBA00023157"/>
    </source>
</evidence>
<evidence type="ECO:0000256" key="14">
    <source>
        <dbReference type="ARBA" id="ARBA00023022"/>
    </source>
</evidence>
<evidence type="ECO:0000256" key="19">
    <source>
        <dbReference type="SAM" id="Phobius"/>
    </source>
</evidence>
<keyword evidence="15 19" id="KW-0472">Membrane</keyword>
<feature type="signal peptide" evidence="20">
    <location>
        <begin position="1"/>
        <end position="19"/>
    </location>
</feature>
<keyword evidence="7" id="KW-0433">Leucine-rich repeat</keyword>
<dbReference type="InterPro" id="IPR001611">
    <property type="entry name" value="Leu-rich_rpt"/>
</dbReference>
<dbReference type="EMBL" id="JARQZJ010000085">
    <property type="protein sequence ID" value="KAK9882853.1"/>
    <property type="molecule type" value="Genomic_DNA"/>
</dbReference>